<gene>
    <name evidence="12" type="ORF">SAMN05216249_1129</name>
</gene>
<dbReference type="Proteomes" id="UP000198838">
    <property type="component" value="Unassembled WGS sequence"/>
</dbReference>
<evidence type="ECO:0000256" key="5">
    <source>
        <dbReference type="ARBA" id="ARBA00022777"/>
    </source>
</evidence>
<feature type="domain" description="Response regulatory" evidence="11">
    <location>
        <begin position="612"/>
        <end position="726"/>
    </location>
</feature>
<keyword evidence="5 12" id="KW-0418">Kinase</keyword>
<dbReference type="AlphaFoldDB" id="A0A1I0YZ36"/>
<evidence type="ECO:0000256" key="4">
    <source>
        <dbReference type="ARBA" id="ARBA00022553"/>
    </source>
</evidence>
<reference evidence="12 13" key="1">
    <citation type="submission" date="2016-10" db="EMBL/GenBank/DDBJ databases">
        <authorList>
            <person name="de Groot N.N."/>
        </authorList>
    </citation>
    <scope>NUCLEOTIDE SEQUENCE [LARGE SCALE GENOMIC DNA]</scope>
    <source>
        <strain evidence="12 13">DSM 5522</strain>
    </source>
</reference>
<dbReference type="InterPro" id="IPR036890">
    <property type="entry name" value="HATPase_C_sf"/>
</dbReference>
<keyword evidence="9" id="KW-0472">Membrane</keyword>
<dbReference type="EC" id="2.7.13.3" evidence="2"/>
<dbReference type="PANTHER" id="PTHR45339:SF1">
    <property type="entry name" value="HYBRID SIGNAL TRANSDUCTION HISTIDINE KINASE J"/>
    <property type="match status" value="1"/>
</dbReference>
<dbReference type="OrthoDB" id="9811620at2"/>
<dbReference type="InterPro" id="IPR011006">
    <property type="entry name" value="CheY-like_superfamily"/>
</dbReference>
<dbReference type="SUPFAM" id="SSF47384">
    <property type="entry name" value="Homodimeric domain of signal transducing histidine kinase"/>
    <property type="match status" value="1"/>
</dbReference>
<dbReference type="STRING" id="1120918.SAMN05216249_1129"/>
<keyword evidence="6" id="KW-0902">Two-component regulatory system</keyword>
<evidence type="ECO:0000256" key="3">
    <source>
        <dbReference type="ARBA" id="ARBA00018672"/>
    </source>
</evidence>
<dbReference type="GO" id="GO:0000155">
    <property type="term" value="F:phosphorelay sensor kinase activity"/>
    <property type="evidence" value="ECO:0007669"/>
    <property type="project" value="InterPro"/>
</dbReference>
<dbReference type="InterPro" id="IPR031621">
    <property type="entry name" value="HisKA_7TM"/>
</dbReference>
<feature type="domain" description="Histidine kinase" evidence="10">
    <location>
        <begin position="358"/>
        <end position="582"/>
    </location>
</feature>
<dbReference type="SUPFAM" id="SSF52172">
    <property type="entry name" value="CheY-like"/>
    <property type="match status" value="1"/>
</dbReference>
<dbReference type="InterPro" id="IPR003594">
    <property type="entry name" value="HATPase_dom"/>
</dbReference>
<accession>A0A1I0YZ36</accession>
<dbReference type="CDD" id="cd00082">
    <property type="entry name" value="HisKA"/>
    <property type="match status" value="1"/>
</dbReference>
<protein>
    <recommendedName>
        <fullName evidence="3">Stage 0 sporulation protein A homolog</fullName>
        <ecNumber evidence="2">2.7.13.3</ecNumber>
    </recommendedName>
</protein>
<feature type="transmembrane region" description="Helical" evidence="9">
    <location>
        <begin position="142"/>
        <end position="164"/>
    </location>
</feature>
<keyword evidence="9" id="KW-0812">Transmembrane</keyword>
<feature type="transmembrane region" description="Helical" evidence="9">
    <location>
        <begin position="37"/>
        <end position="56"/>
    </location>
</feature>
<organism evidence="12 13">
    <name type="scientific">Acetitomaculum ruminis DSM 5522</name>
    <dbReference type="NCBI Taxonomy" id="1120918"/>
    <lineage>
        <taxon>Bacteria</taxon>
        <taxon>Bacillati</taxon>
        <taxon>Bacillota</taxon>
        <taxon>Clostridia</taxon>
        <taxon>Lachnospirales</taxon>
        <taxon>Lachnospiraceae</taxon>
        <taxon>Acetitomaculum</taxon>
    </lineage>
</organism>
<evidence type="ECO:0000256" key="6">
    <source>
        <dbReference type="ARBA" id="ARBA00023012"/>
    </source>
</evidence>
<dbReference type="SUPFAM" id="SSF55874">
    <property type="entry name" value="ATPase domain of HSP90 chaperone/DNA topoisomerase II/histidine kinase"/>
    <property type="match status" value="1"/>
</dbReference>
<dbReference type="Pfam" id="PF02518">
    <property type="entry name" value="HATPase_c"/>
    <property type="match status" value="1"/>
</dbReference>
<evidence type="ECO:0000256" key="2">
    <source>
        <dbReference type="ARBA" id="ARBA00012438"/>
    </source>
</evidence>
<dbReference type="SMART" id="SM00387">
    <property type="entry name" value="HATPase_c"/>
    <property type="match status" value="1"/>
</dbReference>
<feature type="transmembrane region" description="Helical" evidence="9">
    <location>
        <begin position="176"/>
        <end position="196"/>
    </location>
</feature>
<dbReference type="CDD" id="cd17546">
    <property type="entry name" value="REC_hyHK_CKI1_RcsC-like"/>
    <property type="match status" value="1"/>
</dbReference>
<dbReference type="PROSITE" id="PS50109">
    <property type="entry name" value="HIS_KIN"/>
    <property type="match status" value="1"/>
</dbReference>
<dbReference type="SMART" id="SM00388">
    <property type="entry name" value="HisKA"/>
    <property type="match status" value="1"/>
</dbReference>
<dbReference type="PANTHER" id="PTHR45339">
    <property type="entry name" value="HYBRID SIGNAL TRANSDUCTION HISTIDINE KINASE J"/>
    <property type="match status" value="1"/>
</dbReference>
<dbReference type="Gene3D" id="3.40.50.2300">
    <property type="match status" value="1"/>
</dbReference>
<dbReference type="InterPro" id="IPR001789">
    <property type="entry name" value="Sig_transdc_resp-reg_receiver"/>
</dbReference>
<feature type="transmembrane region" description="Helical" evidence="9">
    <location>
        <begin position="99"/>
        <end position="122"/>
    </location>
</feature>
<dbReference type="InterPro" id="IPR036097">
    <property type="entry name" value="HisK_dim/P_sf"/>
</dbReference>
<comment type="catalytic activity">
    <reaction evidence="1">
        <text>ATP + protein L-histidine = ADP + protein N-phospho-L-histidine.</text>
        <dbReference type="EC" id="2.7.13.3"/>
    </reaction>
</comment>
<sequence>MIVDAVVVIHAIAIFLIFLQVAGMVTKQESYERKLMIIADICVIIQNFGFILEMTSKNLELSLQAIRVEYFGSIWTGYLFMLFMYHFCKLEVAKSLKRLIFGSLCMVLAVILSNDVTHLYYLDASYVSDGVMPHVKLSYGPVFYIFLFIMFINLCACIRCYYLFRKNNPYVEKKRLSLMRVVISASFVPFLCVIFYSSKILGSYDPTPLTLLVSVYYVNYIMDKDDLFDVVSSAKERVIDNMDDALIIIDENRYVRGYNNAALSIFPKLQSMQTEEKVFDIPELKSDIFENKNLNELKINGRYYDVHINPIFDDNNVERGYNLLFFEVTKMYEFVSQIVSMKEEAEEKQNQSKEFLSNISHEIRTPMNAIIGLSDLIIEESVGRKVYNLAVDIKNASTHLVTIFDDILELSQIESGKMALVEDNYYPQILFKDIENMTFFQTSRKGLVFKEKINNEMPFKLYGDSRRVQNIITSFIDASIKYTESGFVSLSVDYELLGDDKVQLIFVIENSGESIPFSDVNEVFNNYLKFNSDEYGKVESIGLTLNISRNFAKLMDGDIIVENNVNQNGEGCRFTITIIQQVVDERPIALNPVKREEQVDEDRKPFKSPATKVLVVDDNKINRKVAEGIMGIYDLNISLAESGAQAIELCNENDFDIIFMDHMMPEMDGVETARRIFKMGYSGEMVALTANTLPEAKKMFLANGFNSFIAKPIDQNTLYDVLEKSIPMERRIYLEENEKNGENWKNADISKGTYETMVETFAKKTSSKVNEEEIAIEYIKMAKKSLDDMESEQALKKLEEILGLEISDSLRVQVQSAIKALDNFDDDKAIEVIDSVLEDA</sequence>
<evidence type="ECO:0000259" key="10">
    <source>
        <dbReference type="PROSITE" id="PS50109"/>
    </source>
</evidence>
<dbReference type="PROSITE" id="PS50110">
    <property type="entry name" value="RESPONSE_REGULATORY"/>
    <property type="match status" value="1"/>
</dbReference>
<feature type="transmembrane region" description="Helical" evidence="9">
    <location>
        <begin position="6"/>
        <end position="25"/>
    </location>
</feature>
<dbReference type="Pfam" id="PF00512">
    <property type="entry name" value="HisKA"/>
    <property type="match status" value="1"/>
</dbReference>
<evidence type="ECO:0000256" key="8">
    <source>
        <dbReference type="PROSITE-ProRule" id="PRU00169"/>
    </source>
</evidence>
<proteinExistence type="predicted"/>
<dbReference type="EMBL" id="FOJY01000012">
    <property type="protein sequence ID" value="SFB18307.1"/>
    <property type="molecule type" value="Genomic_DNA"/>
</dbReference>
<evidence type="ECO:0000313" key="12">
    <source>
        <dbReference type="EMBL" id="SFB18307.1"/>
    </source>
</evidence>
<evidence type="ECO:0000259" key="11">
    <source>
        <dbReference type="PROSITE" id="PS50110"/>
    </source>
</evidence>
<evidence type="ECO:0000313" key="13">
    <source>
        <dbReference type="Proteomes" id="UP000198838"/>
    </source>
</evidence>
<name>A0A1I0YZ36_9FIRM</name>
<dbReference type="Pfam" id="PF16927">
    <property type="entry name" value="HisKA_7TM"/>
    <property type="match status" value="1"/>
</dbReference>
<keyword evidence="13" id="KW-1185">Reference proteome</keyword>
<dbReference type="Pfam" id="PF00072">
    <property type="entry name" value="Response_reg"/>
    <property type="match status" value="1"/>
</dbReference>
<dbReference type="SMART" id="SM00448">
    <property type="entry name" value="REC"/>
    <property type="match status" value="1"/>
</dbReference>
<keyword evidence="5 12" id="KW-0808">Transferase</keyword>
<dbReference type="InterPro" id="IPR005467">
    <property type="entry name" value="His_kinase_dom"/>
</dbReference>
<dbReference type="RefSeq" id="WP_092872814.1">
    <property type="nucleotide sequence ID" value="NZ_FOJY01000012.1"/>
</dbReference>
<dbReference type="Gene3D" id="3.30.565.10">
    <property type="entry name" value="Histidine kinase-like ATPase, C-terminal domain"/>
    <property type="match status" value="1"/>
</dbReference>
<dbReference type="Gene3D" id="1.10.287.130">
    <property type="match status" value="1"/>
</dbReference>
<feature type="modified residue" description="4-aspartylphosphate" evidence="8">
    <location>
        <position position="661"/>
    </location>
</feature>
<evidence type="ECO:0000256" key="9">
    <source>
        <dbReference type="SAM" id="Phobius"/>
    </source>
</evidence>
<keyword evidence="4 8" id="KW-0597">Phosphoprotein</keyword>
<evidence type="ECO:0000256" key="1">
    <source>
        <dbReference type="ARBA" id="ARBA00000085"/>
    </source>
</evidence>
<feature type="transmembrane region" description="Helical" evidence="9">
    <location>
        <begin position="68"/>
        <end position="87"/>
    </location>
</feature>
<keyword evidence="9" id="KW-1133">Transmembrane helix</keyword>
<evidence type="ECO:0000256" key="7">
    <source>
        <dbReference type="ARBA" id="ARBA00024867"/>
    </source>
</evidence>
<comment type="function">
    <text evidence="7">May play the central regulatory role in sporulation. It may be an element of the effector pathway responsible for the activation of sporulation genes in response to nutritional stress. Spo0A may act in concert with spo0H (a sigma factor) to control the expression of some genes that are critical to the sporulation process.</text>
</comment>
<dbReference type="InterPro" id="IPR003661">
    <property type="entry name" value="HisK_dim/P_dom"/>
</dbReference>